<evidence type="ECO:0000256" key="2">
    <source>
        <dbReference type="ARBA" id="ARBA00011955"/>
    </source>
</evidence>
<proteinExistence type="predicted"/>
<evidence type="ECO:0000256" key="5">
    <source>
        <dbReference type="ARBA" id="ARBA00022679"/>
    </source>
</evidence>
<dbReference type="PANTHER" id="PTHR30040">
    <property type="entry name" value="THIAMINE BIOSYNTHESIS LIPOPROTEIN APBE"/>
    <property type="match status" value="1"/>
</dbReference>
<keyword evidence="4" id="KW-0285">Flavoprotein</keyword>
<dbReference type="SUPFAM" id="SSF143631">
    <property type="entry name" value="ApbE-like"/>
    <property type="match status" value="1"/>
</dbReference>
<evidence type="ECO:0000256" key="9">
    <source>
        <dbReference type="ARBA" id="ARBA00031306"/>
    </source>
</evidence>
<keyword evidence="8" id="KW-0460">Magnesium</keyword>
<dbReference type="Proteomes" id="UP000183263">
    <property type="component" value="Unassembled WGS sequence"/>
</dbReference>
<name>A0A1G8AFX0_9NOCA</name>
<dbReference type="InterPro" id="IPR003374">
    <property type="entry name" value="ApbE-like_sf"/>
</dbReference>
<protein>
    <recommendedName>
        <fullName evidence="3">FAD:protein FMN transferase</fullName>
        <ecNumber evidence="2">2.7.1.180</ecNumber>
    </recommendedName>
    <alternativeName>
        <fullName evidence="9">Flavin transferase</fullName>
    </alternativeName>
</protein>
<evidence type="ECO:0000256" key="8">
    <source>
        <dbReference type="ARBA" id="ARBA00022842"/>
    </source>
</evidence>
<dbReference type="RefSeq" id="WP_072735982.1">
    <property type="nucleotide sequence ID" value="NZ_CP048813.1"/>
</dbReference>
<dbReference type="Gene3D" id="3.10.520.10">
    <property type="entry name" value="ApbE-like domains"/>
    <property type="match status" value="1"/>
</dbReference>
<evidence type="ECO:0000313" key="11">
    <source>
        <dbReference type="EMBL" id="SDH19789.1"/>
    </source>
</evidence>
<keyword evidence="7" id="KW-0274">FAD</keyword>
<keyword evidence="6" id="KW-0479">Metal-binding</keyword>
<dbReference type="GO" id="GO:0016740">
    <property type="term" value="F:transferase activity"/>
    <property type="evidence" value="ECO:0007669"/>
    <property type="project" value="UniProtKB-KW"/>
</dbReference>
<evidence type="ECO:0000256" key="10">
    <source>
        <dbReference type="ARBA" id="ARBA00048540"/>
    </source>
</evidence>
<dbReference type="OrthoDB" id="9778595at2"/>
<evidence type="ECO:0000256" key="1">
    <source>
        <dbReference type="ARBA" id="ARBA00001946"/>
    </source>
</evidence>
<evidence type="ECO:0000313" key="12">
    <source>
        <dbReference type="Proteomes" id="UP000183263"/>
    </source>
</evidence>
<dbReference type="InterPro" id="IPR024932">
    <property type="entry name" value="ApbE"/>
</dbReference>
<evidence type="ECO:0000256" key="4">
    <source>
        <dbReference type="ARBA" id="ARBA00022630"/>
    </source>
</evidence>
<evidence type="ECO:0000256" key="7">
    <source>
        <dbReference type="ARBA" id="ARBA00022827"/>
    </source>
</evidence>
<evidence type="ECO:0000256" key="6">
    <source>
        <dbReference type="ARBA" id="ARBA00022723"/>
    </source>
</evidence>
<keyword evidence="12" id="KW-1185">Reference proteome</keyword>
<gene>
    <name evidence="11" type="ORF">SAMN05444695_101412</name>
</gene>
<dbReference type="Pfam" id="PF02424">
    <property type="entry name" value="ApbE"/>
    <property type="match status" value="1"/>
</dbReference>
<sequence length="274" mass="28775">MVSVEKWTVWDSVVEVDVTEGAALADAAALLADVLEEVEATCDLTRGDAEIHTVNLSQGAPVRVGRRMAALLRSALWAARMTDGAVGPLAGDGLDGLDADDLHPIHPVPTYRDVSLDGDVLFAPWGASFDITATAKADTVDRAATLIANELECGAAVRIGDVIATAGHSPAGGWQMPVPGAEDVELRNGTALSTVTAASPPGALTGTDPASVPDGRHPTRWRQVSVVADDALWAYAASVAALAKGIAAVRWIDEHALRARLVDMRDREYTTENW</sequence>
<dbReference type="PANTHER" id="PTHR30040:SF2">
    <property type="entry name" value="FAD:PROTEIN FMN TRANSFERASE"/>
    <property type="match status" value="1"/>
</dbReference>
<reference evidence="11 12" key="1">
    <citation type="submission" date="2016-10" db="EMBL/GenBank/DDBJ databases">
        <authorList>
            <person name="de Groot N.N."/>
        </authorList>
    </citation>
    <scope>NUCLEOTIDE SEQUENCE [LARGE SCALE GENOMIC DNA]</scope>
    <source>
        <strain evidence="11 12">DSM 44892</strain>
    </source>
</reference>
<keyword evidence="5" id="KW-0808">Transferase</keyword>
<keyword evidence="11" id="KW-0449">Lipoprotein</keyword>
<organism evidence="11 12">
    <name type="scientific">Rhodococcus triatomae</name>
    <dbReference type="NCBI Taxonomy" id="300028"/>
    <lineage>
        <taxon>Bacteria</taxon>
        <taxon>Bacillati</taxon>
        <taxon>Actinomycetota</taxon>
        <taxon>Actinomycetes</taxon>
        <taxon>Mycobacteriales</taxon>
        <taxon>Nocardiaceae</taxon>
        <taxon>Rhodococcus</taxon>
    </lineage>
</organism>
<dbReference type="EC" id="2.7.1.180" evidence="2"/>
<dbReference type="AlphaFoldDB" id="A0A1G8AFX0"/>
<dbReference type="GO" id="GO:0046872">
    <property type="term" value="F:metal ion binding"/>
    <property type="evidence" value="ECO:0007669"/>
    <property type="project" value="UniProtKB-KW"/>
</dbReference>
<dbReference type="EMBL" id="FNDN01000001">
    <property type="protein sequence ID" value="SDH19789.1"/>
    <property type="molecule type" value="Genomic_DNA"/>
</dbReference>
<accession>A0A1G8AFX0</accession>
<comment type="cofactor">
    <cofactor evidence="1">
        <name>Mg(2+)</name>
        <dbReference type="ChEBI" id="CHEBI:18420"/>
    </cofactor>
</comment>
<evidence type="ECO:0000256" key="3">
    <source>
        <dbReference type="ARBA" id="ARBA00016337"/>
    </source>
</evidence>
<comment type="catalytic activity">
    <reaction evidence="10">
        <text>L-threonyl-[protein] + FAD = FMN-L-threonyl-[protein] + AMP + H(+)</text>
        <dbReference type="Rhea" id="RHEA:36847"/>
        <dbReference type="Rhea" id="RHEA-COMP:11060"/>
        <dbReference type="Rhea" id="RHEA-COMP:11061"/>
        <dbReference type="ChEBI" id="CHEBI:15378"/>
        <dbReference type="ChEBI" id="CHEBI:30013"/>
        <dbReference type="ChEBI" id="CHEBI:57692"/>
        <dbReference type="ChEBI" id="CHEBI:74257"/>
        <dbReference type="ChEBI" id="CHEBI:456215"/>
        <dbReference type="EC" id="2.7.1.180"/>
    </reaction>
</comment>